<evidence type="ECO:0000313" key="2">
    <source>
        <dbReference type="EMBL" id="CAF4499025.1"/>
    </source>
</evidence>
<gene>
    <name evidence="2" type="ORF">SRO942_LOCUS44736</name>
</gene>
<evidence type="ECO:0000313" key="3">
    <source>
        <dbReference type="Proteomes" id="UP000681722"/>
    </source>
</evidence>
<feature type="non-terminal residue" evidence="2">
    <location>
        <position position="1"/>
    </location>
</feature>
<keyword evidence="1" id="KW-0472">Membrane</keyword>
<proteinExistence type="predicted"/>
<name>A0A8S2XGH0_9BILA</name>
<keyword evidence="1" id="KW-0812">Transmembrane</keyword>
<keyword evidence="1" id="KW-1133">Transmembrane helix</keyword>
<comment type="caution">
    <text evidence="2">The sequence shown here is derived from an EMBL/GenBank/DDBJ whole genome shotgun (WGS) entry which is preliminary data.</text>
</comment>
<organism evidence="2 3">
    <name type="scientific">Didymodactylos carnosus</name>
    <dbReference type="NCBI Taxonomy" id="1234261"/>
    <lineage>
        <taxon>Eukaryota</taxon>
        <taxon>Metazoa</taxon>
        <taxon>Spiralia</taxon>
        <taxon>Gnathifera</taxon>
        <taxon>Rotifera</taxon>
        <taxon>Eurotatoria</taxon>
        <taxon>Bdelloidea</taxon>
        <taxon>Philodinida</taxon>
        <taxon>Philodinidae</taxon>
        <taxon>Didymodactylos</taxon>
    </lineage>
</organism>
<dbReference type="AlphaFoldDB" id="A0A8S2XGH0"/>
<feature type="transmembrane region" description="Helical" evidence="1">
    <location>
        <begin position="51"/>
        <end position="74"/>
    </location>
</feature>
<dbReference type="EMBL" id="CAJOBC010105660">
    <property type="protein sequence ID" value="CAF4499025.1"/>
    <property type="molecule type" value="Genomic_DNA"/>
</dbReference>
<accession>A0A8S2XGH0</accession>
<protein>
    <submittedName>
        <fullName evidence="2">Uncharacterized protein</fullName>
    </submittedName>
</protein>
<sequence>KFDMPKTGRKILRAEPYLAQNLGSATANTCIDRYLISSPNVRKRQLSSKKLALQLTVVNASFWLLTANHTLILFDIKSGIYKQITDTYV</sequence>
<dbReference type="Proteomes" id="UP000681722">
    <property type="component" value="Unassembled WGS sequence"/>
</dbReference>
<reference evidence="2" key="1">
    <citation type="submission" date="2021-02" db="EMBL/GenBank/DDBJ databases">
        <authorList>
            <person name="Nowell W R."/>
        </authorList>
    </citation>
    <scope>NUCLEOTIDE SEQUENCE</scope>
</reference>
<evidence type="ECO:0000256" key="1">
    <source>
        <dbReference type="SAM" id="Phobius"/>
    </source>
</evidence>